<sequence length="152" mass="16879">MLIGAYPMSVDAKARVTLPSAFRRQMDKTIVLVPFAGHVNGFTQQDFTTWLNGLFDHGEERFNPRDRRDAKLKSGILGAALEVDLDSAGRLALGKLDASKPGSRERLGLTADVVVVGQEDHFEVWNAQKWNAEQESFEEDIDSLLYGDEGAR</sequence>
<dbReference type="RefSeq" id="WP_194370156.1">
    <property type="nucleotide sequence ID" value="NZ_CP063767.1"/>
</dbReference>
<dbReference type="InterPro" id="IPR035642">
    <property type="entry name" value="MraZ_N"/>
</dbReference>
<dbReference type="EMBL" id="CP063767">
    <property type="protein sequence ID" value="QOY60075.1"/>
    <property type="molecule type" value="Genomic_DNA"/>
</dbReference>
<dbReference type="InterPro" id="IPR007159">
    <property type="entry name" value="SpoVT-AbrB_dom"/>
</dbReference>
<dbReference type="GO" id="GO:2000143">
    <property type="term" value="P:negative regulation of DNA-templated transcription initiation"/>
    <property type="evidence" value="ECO:0007669"/>
    <property type="project" value="TreeGrafter"/>
</dbReference>
<evidence type="ECO:0000256" key="5">
    <source>
        <dbReference type="ARBA" id="ARBA00023125"/>
    </source>
</evidence>
<dbReference type="GO" id="GO:0003700">
    <property type="term" value="F:DNA-binding transcription factor activity"/>
    <property type="evidence" value="ECO:0007669"/>
    <property type="project" value="UniProtKB-UniRule"/>
</dbReference>
<comment type="similarity">
    <text evidence="7">Belongs to the MraZ family.</text>
</comment>
<dbReference type="InterPro" id="IPR037914">
    <property type="entry name" value="SpoVT-AbrB_sf"/>
</dbReference>
<dbReference type="PANTHER" id="PTHR34701:SF1">
    <property type="entry name" value="TRANSCRIPTIONAL REGULATOR MRAZ"/>
    <property type="match status" value="1"/>
</dbReference>
<dbReference type="InterPro" id="IPR038619">
    <property type="entry name" value="MraZ_sf"/>
</dbReference>
<name>A0A7S7RTY3_9ACTN</name>
<proteinExistence type="inferred from homology"/>
<dbReference type="GO" id="GO:0000976">
    <property type="term" value="F:transcription cis-regulatory region binding"/>
    <property type="evidence" value="ECO:0007669"/>
    <property type="project" value="TreeGrafter"/>
</dbReference>
<comment type="subcellular location">
    <subcellularLocation>
        <location evidence="7">Cytoplasm</location>
        <location evidence="7">Nucleoid</location>
    </subcellularLocation>
</comment>
<keyword evidence="5 7" id="KW-0238">DNA-binding</keyword>
<dbReference type="AlphaFoldDB" id="A0A7S7RTY3"/>
<dbReference type="PANTHER" id="PTHR34701">
    <property type="entry name" value="TRANSCRIPTIONAL REGULATOR MRAZ"/>
    <property type="match status" value="1"/>
</dbReference>
<dbReference type="CDD" id="cd16321">
    <property type="entry name" value="MraZ_C"/>
    <property type="match status" value="1"/>
</dbReference>
<reference evidence="9 10" key="1">
    <citation type="submission" date="2020-10" db="EMBL/GenBank/DDBJ databases">
        <title>Olsenella immobilis sp.nov., isolated from the mud in a fermentation cellar used for the production of Chinese strong-flavoured liquor.</title>
        <authorList>
            <person name="Lu L."/>
        </authorList>
    </citation>
    <scope>NUCLEOTIDE SEQUENCE [LARGE SCALE GENOMIC DNA]</scope>
    <source>
        <strain evidence="9 10">LZLJ-2</strain>
    </source>
</reference>
<evidence type="ECO:0000256" key="7">
    <source>
        <dbReference type="HAMAP-Rule" id="MF_01008"/>
    </source>
</evidence>
<comment type="subunit">
    <text evidence="7">Forms oligomers.</text>
</comment>
<organism evidence="9 10">
    <name type="scientific">Thermophilibacter immobilis</name>
    <dbReference type="NCBI Taxonomy" id="2779519"/>
    <lineage>
        <taxon>Bacteria</taxon>
        <taxon>Bacillati</taxon>
        <taxon>Actinomycetota</taxon>
        <taxon>Coriobacteriia</taxon>
        <taxon>Coriobacteriales</taxon>
        <taxon>Atopobiaceae</taxon>
        <taxon>Thermophilibacter</taxon>
    </lineage>
</organism>
<feature type="domain" description="SpoVT-AbrB" evidence="8">
    <location>
        <begin position="5"/>
        <end position="46"/>
    </location>
</feature>
<dbReference type="Pfam" id="PF02381">
    <property type="entry name" value="MraZ"/>
    <property type="match status" value="1"/>
</dbReference>
<evidence type="ECO:0000256" key="4">
    <source>
        <dbReference type="ARBA" id="ARBA00023015"/>
    </source>
</evidence>
<dbReference type="KEGG" id="tio:INP52_06560"/>
<dbReference type="Proteomes" id="UP000593735">
    <property type="component" value="Chromosome"/>
</dbReference>
<evidence type="ECO:0000313" key="9">
    <source>
        <dbReference type="EMBL" id="QOY60075.1"/>
    </source>
</evidence>
<gene>
    <name evidence="7" type="primary">mraZ</name>
    <name evidence="9" type="ORF">INP52_06560</name>
</gene>
<evidence type="ECO:0000256" key="1">
    <source>
        <dbReference type="ARBA" id="ARBA00013860"/>
    </source>
</evidence>
<evidence type="ECO:0000256" key="3">
    <source>
        <dbReference type="ARBA" id="ARBA00022737"/>
    </source>
</evidence>
<dbReference type="GO" id="GO:0009295">
    <property type="term" value="C:nucleoid"/>
    <property type="evidence" value="ECO:0007669"/>
    <property type="project" value="UniProtKB-SubCell"/>
</dbReference>
<dbReference type="InterPro" id="IPR020603">
    <property type="entry name" value="MraZ_dom"/>
</dbReference>
<keyword evidence="2 7" id="KW-0963">Cytoplasm</keyword>
<evidence type="ECO:0000259" key="8">
    <source>
        <dbReference type="PROSITE" id="PS51740"/>
    </source>
</evidence>
<dbReference type="SUPFAM" id="SSF89447">
    <property type="entry name" value="AbrB/MazE/MraZ-like"/>
    <property type="match status" value="1"/>
</dbReference>
<evidence type="ECO:0000313" key="10">
    <source>
        <dbReference type="Proteomes" id="UP000593735"/>
    </source>
</evidence>
<dbReference type="InterPro" id="IPR003444">
    <property type="entry name" value="MraZ"/>
</dbReference>
<dbReference type="PROSITE" id="PS51740">
    <property type="entry name" value="SPOVT_ABRB"/>
    <property type="match status" value="1"/>
</dbReference>
<keyword evidence="10" id="KW-1185">Reference proteome</keyword>
<keyword evidence="4 7" id="KW-0805">Transcription regulation</keyword>
<keyword evidence="6 7" id="KW-0804">Transcription</keyword>
<keyword evidence="3" id="KW-0677">Repeat</keyword>
<evidence type="ECO:0000256" key="2">
    <source>
        <dbReference type="ARBA" id="ARBA00022490"/>
    </source>
</evidence>
<dbReference type="CDD" id="cd16320">
    <property type="entry name" value="MraZ_N"/>
    <property type="match status" value="1"/>
</dbReference>
<dbReference type="GO" id="GO:0005737">
    <property type="term" value="C:cytoplasm"/>
    <property type="evidence" value="ECO:0007669"/>
    <property type="project" value="UniProtKB-UniRule"/>
</dbReference>
<evidence type="ECO:0000256" key="6">
    <source>
        <dbReference type="ARBA" id="ARBA00023163"/>
    </source>
</evidence>
<accession>A0A7S7RTY3</accession>
<protein>
    <recommendedName>
        <fullName evidence="1 7">Transcriptional regulator MraZ</fullName>
    </recommendedName>
</protein>
<dbReference type="HAMAP" id="MF_01008">
    <property type="entry name" value="MraZ"/>
    <property type="match status" value="1"/>
</dbReference>
<dbReference type="InterPro" id="IPR035644">
    <property type="entry name" value="MraZ_C"/>
</dbReference>
<dbReference type="Gene3D" id="3.40.1550.20">
    <property type="entry name" value="Transcriptional regulator MraZ domain"/>
    <property type="match status" value="1"/>
</dbReference>